<evidence type="ECO:0000313" key="21">
    <source>
        <dbReference type="Proteomes" id="UP000694557"/>
    </source>
</evidence>
<dbReference type="InterPro" id="IPR036349">
    <property type="entry name" value="Integrin_bsu_tail_dom_sf"/>
</dbReference>
<dbReference type="GO" id="GO:0005178">
    <property type="term" value="F:integrin binding"/>
    <property type="evidence" value="ECO:0007669"/>
    <property type="project" value="TreeGrafter"/>
</dbReference>
<keyword evidence="8" id="KW-0460">Magnesium</keyword>
<feature type="transmembrane region" description="Helical" evidence="16">
    <location>
        <begin position="572"/>
        <end position="598"/>
    </location>
</feature>
<keyword evidence="5 15" id="KW-0812">Transmembrane</keyword>
<comment type="subcellular location">
    <subcellularLocation>
        <location evidence="1 15">Cell membrane</location>
        <topology evidence="1 15">Single-pass type I membrane protein</topology>
    </subcellularLocation>
</comment>
<dbReference type="GO" id="GO:0007229">
    <property type="term" value="P:integrin-mediated signaling pathway"/>
    <property type="evidence" value="ECO:0007669"/>
    <property type="project" value="UniProtKB-KW"/>
</dbReference>
<dbReference type="InterPro" id="IPR032695">
    <property type="entry name" value="Integrin_dom_sf"/>
</dbReference>
<dbReference type="GO" id="GO:0030593">
    <property type="term" value="P:neutrophil chemotaxis"/>
    <property type="evidence" value="ECO:0007669"/>
    <property type="project" value="TreeGrafter"/>
</dbReference>
<dbReference type="GO" id="GO:0005925">
    <property type="term" value="C:focal adhesion"/>
    <property type="evidence" value="ECO:0007669"/>
    <property type="project" value="TreeGrafter"/>
</dbReference>
<keyword evidence="4" id="KW-0245">EGF-like domain</keyword>
<dbReference type="Ensembl" id="ENSOKIT00005021059.1">
    <property type="protein sequence ID" value="ENSOKIP00005019767.1"/>
    <property type="gene ID" value="ENSOKIG00005005385.1"/>
</dbReference>
<dbReference type="GO" id="GO:0007160">
    <property type="term" value="P:cell-matrix adhesion"/>
    <property type="evidence" value="ECO:0007669"/>
    <property type="project" value="TreeGrafter"/>
</dbReference>
<dbReference type="InterPro" id="IPR014836">
    <property type="entry name" value="Integrin_bsu_cyt_dom"/>
</dbReference>
<name>A0A8C7DVU1_ONCKI</name>
<evidence type="ECO:0000256" key="9">
    <source>
        <dbReference type="ARBA" id="ARBA00022889"/>
    </source>
</evidence>
<keyword evidence="9 15" id="KW-0130">Cell adhesion</keyword>
<evidence type="ECO:0000256" key="2">
    <source>
        <dbReference type="ARBA" id="ARBA00007449"/>
    </source>
</evidence>
<organism evidence="20 21">
    <name type="scientific">Oncorhynchus kisutch</name>
    <name type="common">Coho salmon</name>
    <name type="synonym">Salmo kisutch</name>
    <dbReference type="NCBI Taxonomy" id="8019"/>
    <lineage>
        <taxon>Eukaryota</taxon>
        <taxon>Metazoa</taxon>
        <taxon>Chordata</taxon>
        <taxon>Craniata</taxon>
        <taxon>Vertebrata</taxon>
        <taxon>Euteleostomi</taxon>
        <taxon>Actinopterygii</taxon>
        <taxon>Neopterygii</taxon>
        <taxon>Teleostei</taxon>
        <taxon>Protacanthopterygii</taxon>
        <taxon>Salmoniformes</taxon>
        <taxon>Salmonidae</taxon>
        <taxon>Salmoninae</taxon>
        <taxon>Oncorhynchus</taxon>
    </lineage>
</organism>
<proteinExistence type="inferred from homology"/>
<dbReference type="InterPro" id="IPR057243">
    <property type="entry name" value="Integrin_I-EGF_CS"/>
</dbReference>
<evidence type="ECO:0000259" key="17">
    <source>
        <dbReference type="SMART" id="SM00187"/>
    </source>
</evidence>
<reference evidence="20" key="1">
    <citation type="submission" date="2025-08" db="UniProtKB">
        <authorList>
            <consortium name="Ensembl"/>
        </authorList>
    </citation>
    <scope>IDENTIFICATION</scope>
</reference>
<evidence type="ECO:0000256" key="1">
    <source>
        <dbReference type="ARBA" id="ARBA00004251"/>
    </source>
</evidence>
<dbReference type="InterPro" id="IPR012896">
    <property type="entry name" value="Integrin_bsu_tail"/>
</dbReference>
<gene>
    <name evidence="20" type="primary">LOC109865614</name>
</gene>
<dbReference type="GeneTree" id="ENSGT01150000286983"/>
<keyword evidence="6" id="KW-0732">Signal</keyword>
<dbReference type="GO" id="GO:0033627">
    <property type="term" value="P:cell adhesion mediated by integrin"/>
    <property type="evidence" value="ECO:0007669"/>
    <property type="project" value="TreeGrafter"/>
</dbReference>
<keyword evidence="14" id="KW-0325">Glycoprotein</keyword>
<feature type="domain" description="Integrin beta subunit VWA" evidence="17">
    <location>
        <begin position="1"/>
        <end position="318"/>
    </location>
</feature>
<dbReference type="InterPro" id="IPR015812">
    <property type="entry name" value="Integrin_bsu"/>
</dbReference>
<evidence type="ECO:0000313" key="20">
    <source>
        <dbReference type="Ensembl" id="ENSOKIP00005019767.1"/>
    </source>
</evidence>
<evidence type="ECO:0000256" key="6">
    <source>
        <dbReference type="ARBA" id="ARBA00022729"/>
    </source>
</evidence>
<dbReference type="Proteomes" id="UP000694557">
    <property type="component" value="Unassembled WGS sequence"/>
</dbReference>
<keyword evidence="10 16" id="KW-1133">Transmembrane helix</keyword>
<dbReference type="Gene3D" id="3.40.50.410">
    <property type="entry name" value="von Willebrand factor, type A domain"/>
    <property type="match status" value="1"/>
</dbReference>
<dbReference type="GO" id="GO:0001540">
    <property type="term" value="F:amyloid-beta binding"/>
    <property type="evidence" value="ECO:0007669"/>
    <property type="project" value="TreeGrafter"/>
</dbReference>
<dbReference type="SUPFAM" id="SSF69687">
    <property type="entry name" value="Integrin beta tail domain"/>
    <property type="match status" value="1"/>
</dbReference>
<feature type="domain" description="Integrin beta subunit tail" evidence="19">
    <location>
        <begin position="490"/>
        <end position="571"/>
    </location>
</feature>
<keyword evidence="11 15" id="KW-0401">Integrin</keyword>
<dbReference type="AlphaFoldDB" id="A0A8C7DVU1"/>
<dbReference type="GO" id="GO:0008305">
    <property type="term" value="C:integrin complex"/>
    <property type="evidence" value="ECO:0007669"/>
    <property type="project" value="TreeGrafter"/>
</dbReference>
<dbReference type="SMART" id="SM00187">
    <property type="entry name" value="INB"/>
    <property type="match status" value="1"/>
</dbReference>
<dbReference type="GO" id="GO:0009986">
    <property type="term" value="C:cell surface"/>
    <property type="evidence" value="ECO:0007669"/>
    <property type="project" value="TreeGrafter"/>
</dbReference>
<dbReference type="PANTHER" id="PTHR10082">
    <property type="entry name" value="INTEGRIN BETA SUBUNIT"/>
    <property type="match status" value="1"/>
</dbReference>
<evidence type="ECO:0000256" key="11">
    <source>
        <dbReference type="ARBA" id="ARBA00023037"/>
    </source>
</evidence>
<evidence type="ECO:0000256" key="10">
    <source>
        <dbReference type="ARBA" id="ARBA00022989"/>
    </source>
</evidence>
<evidence type="ECO:0000259" key="19">
    <source>
        <dbReference type="SMART" id="SM01242"/>
    </source>
</evidence>
<dbReference type="Pfam" id="PF07965">
    <property type="entry name" value="Integrin_B_tail"/>
    <property type="match status" value="1"/>
</dbReference>
<dbReference type="InterPro" id="IPR036465">
    <property type="entry name" value="vWFA_dom_sf"/>
</dbReference>
<dbReference type="Gene3D" id="1.20.5.100">
    <property type="entry name" value="Cytochrome c1, transmembrane anchor, C-terminal"/>
    <property type="match status" value="1"/>
</dbReference>
<dbReference type="SMART" id="SM01241">
    <property type="entry name" value="Integrin_b_cyt"/>
    <property type="match status" value="1"/>
</dbReference>
<evidence type="ECO:0000256" key="13">
    <source>
        <dbReference type="ARBA" id="ARBA00023157"/>
    </source>
</evidence>
<comment type="similarity">
    <text evidence="2 15">Belongs to the integrin beta chain family.</text>
</comment>
<dbReference type="PROSITE" id="PS00243">
    <property type="entry name" value="I_EGF_1"/>
    <property type="match status" value="1"/>
</dbReference>
<dbReference type="SUPFAM" id="SSF53300">
    <property type="entry name" value="vWA-like"/>
    <property type="match status" value="1"/>
</dbReference>
<dbReference type="InterPro" id="IPR057073">
    <property type="entry name" value="EGF_integrin_2"/>
</dbReference>
<keyword evidence="3" id="KW-1003">Cell membrane</keyword>
<dbReference type="GO" id="GO:0007159">
    <property type="term" value="P:leukocyte cell-cell adhesion"/>
    <property type="evidence" value="ECO:0007669"/>
    <property type="project" value="TreeGrafter"/>
</dbReference>
<keyword evidence="13" id="KW-1015">Disulfide bond</keyword>
<dbReference type="FunFam" id="2.10.25.10:FF:000785">
    <property type="entry name" value="Integrin beta"/>
    <property type="match status" value="1"/>
</dbReference>
<keyword evidence="21" id="KW-1185">Reference proteome</keyword>
<dbReference type="Gene3D" id="2.10.25.10">
    <property type="entry name" value="Laminin"/>
    <property type="match status" value="4"/>
</dbReference>
<sequence>QLEERGCMGNDIISPMNTLTVTKNTALSTNAFLDFRRVEGYPVDLYYLMDLSYSMEDDLRSIKTLGNELFKALQGITKQGRIGFGSFVDKTVLPFTNTNPEKLKKPCEEKELFCQPAFGYRHVLSMTENKADFNREVDKQRISGNLDSPEGTLDAIMQAAVCGDRIGWRNSSTRLIVLTTDDGFHMAGDGKLAGILEPNDERCYMDKQLYTKSNDMDYPSVGQVASQLEKNNIQPIFAVTKNMENVYRELSRMIPKSEVGVLSEDSKNVVELIQAAYNVSFNVTVTADECIDRERSFLIGPLGIKDKLKVSLSTRCECECDDPKEENHKDCDRKGKVNCGMCSCNAGFVGQKCECAIGEKDESSLRAACRKDNGTECEGRGDCVCGICQCYVQQGGSTYYGTHCECENESCEKFQNKLCGGNGKCRCKICECNPEYEGTACQCKKSDEQCRTPSGSVCSGRGTCQCNQCKCIEGYQRPYCLTCPACQTPCITKGKCIECLGFQTGPFSKNCSQTCKSINEFEMVETLPPGKPCDVRDVENCRVFFIIKQLDGEDNYFAQILKTRECPELPNIYAIIGGSIAGVALIGLLILLIIKAILYMRDVKEFRRFENEQKKGKWTPGDNPLFMNATTTVANPTFTGE</sequence>
<protein>
    <recommendedName>
        <fullName evidence="15">Integrin beta</fullName>
    </recommendedName>
</protein>
<evidence type="ECO:0000256" key="16">
    <source>
        <dbReference type="SAM" id="Phobius"/>
    </source>
</evidence>
<dbReference type="InterPro" id="IPR002369">
    <property type="entry name" value="Integrin_bsu_VWA"/>
</dbReference>
<dbReference type="PANTHER" id="PTHR10082:SF15">
    <property type="entry name" value="INTEGRIN BETA-2"/>
    <property type="match status" value="1"/>
</dbReference>
<dbReference type="PROSITE" id="PS52047">
    <property type="entry name" value="I_EGF_2"/>
    <property type="match status" value="1"/>
</dbReference>
<dbReference type="SUPFAM" id="SSF57196">
    <property type="entry name" value="EGF/Laminin"/>
    <property type="match status" value="2"/>
</dbReference>
<feature type="domain" description="Integrin beta subunit cytoplasmic" evidence="18">
    <location>
        <begin position="595"/>
        <end position="641"/>
    </location>
</feature>
<dbReference type="Pfam" id="PF23105">
    <property type="entry name" value="EGF_integrin"/>
    <property type="match status" value="1"/>
</dbReference>
<evidence type="ECO:0000259" key="18">
    <source>
        <dbReference type="SMART" id="SM01241"/>
    </source>
</evidence>
<keyword evidence="12 16" id="KW-0472">Membrane</keyword>
<dbReference type="Pfam" id="PF00362">
    <property type="entry name" value="Integrin_beta"/>
    <property type="match status" value="1"/>
</dbReference>
<evidence type="ECO:0000256" key="8">
    <source>
        <dbReference type="ARBA" id="ARBA00022842"/>
    </source>
</evidence>
<evidence type="ECO:0000256" key="14">
    <source>
        <dbReference type="ARBA" id="ARBA00023180"/>
    </source>
</evidence>
<evidence type="ECO:0000256" key="5">
    <source>
        <dbReference type="ARBA" id="ARBA00022692"/>
    </source>
</evidence>
<evidence type="ECO:0000256" key="15">
    <source>
        <dbReference type="RuleBase" id="RU000633"/>
    </source>
</evidence>
<keyword evidence="7" id="KW-0677">Repeat</keyword>
<evidence type="ECO:0000256" key="3">
    <source>
        <dbReference type="ARBA" id="ARBA00022475"/>
    </source>
</evidence>
<dbReference type="PRINTS" id="PR01186">
    <property type="entry name" value="INTEGRINB"/>
</dbReference>
<dbReference type="SUPFAM" id="SSF69179">
    <property type="entry name" value="Integrin domains"/>
    <property type="match status" value="1"/>
</dbReference>
<accession>A0A8C7DVU1</accession>
<evidence type="ECO:0000256" key="12">
    <source>
        <dbReference type="ARBA" id="ARBA00023136"/>
    </source>
</evidence>
<dbReference type="Gene3D" id="2.60.40.1510">
    <property type="entry name" value="ntegrin, alpha v. Chain A, domain 3"/>
    <property type="match status" value="1"/>
</dbReference>
<dbReference type="SMART" id="SM01242">
    <property type="entry name" value="Integrin_B_tail"/>
    <property type="match status" value="1"/>
</dbReference>
<evidence type="ECO:0000256" key="7">
    <source>
        <dbReference type="ARBA" id="ARBA00022737"/>
    </source>
</evidence>
<dbReference type="FunFam" id="3.40.50.410:FF:000002">
    <property type="entry name" value="Integrin beta"/>
    <property type="match status" value="1"/>
</dbReference>
<dbReference type="GO" id="GO:0019901">
    <property type="term" value="F:protein kinase binding"/>
    <property type="evidence" value="ECO:0007669"/>
    <property type="project" value="TreeGrafter"/>
</dbReference>
<dbReference type="Pfam" id="PF08725">
    <property type="entry name" value="Integrin_b_cyt"/>
    <property type="match status" value="1"/>
</dbReference>
<reference evidence="20" key="2">
    <citation type="submission" date="2025-09" db="UniProtKB">
        <authorList>
            <consortium name="Ensembl"/>
        </authorList>
    </citation>
    <scope>IDENTIFICATION</scope>
</reference>
<evidence type="ECO:0000256" key="4">
    <source>
        <dbReference type="ARBA" id="ARBA00022536"/>
    </source>
</evidence>